<evidence type="ECO:0000259" key="2">
    <source>
        <dbReference type="Pfam" id="PF00089"/>
    </source>
</evidence>
<dbReference type="InterPro" id="IPR001254">
    <property type="entry name" value="Trypsin_dom"/>
</dbReference>
<reference evidence="3" key="1">
    <citation type="submission" date="2017-09" db="EMBL/GenBank/DDBJ databases">
        <title>Contemporary evolution of a Lepidopteran species, Heliothis virescens, in response to modern agricultural practices.</title>
        <authorList>
            <person name="Fritz M.L."/>
            <person name="Deyonke A.M."/>
            <person name="Papanicolaou A."/>
            <person name="Micinski S."/>
            <person name="Westbrook J."/>
            <person name="Gould F."/>
        </authorList>
    </citation>
    <scope>NUCLEOTIDE SEQUENCE [LARGE SCALE GENOMIC DNA]</scope>
    <source>
        <strain evidence="3">HvINT-</strain>
        <tissue evidence="3">Whole body</tissue>
    </source>
</reference>
<dbReference type="GO" id="GO:0006508">
    <property type="term" value="P:proteolysis"/>
    <property type="evidence" value="ECO:0007669"/>
    <property type="project" value="InterPro"/>
</dbReference>
<sequence length="290" mass="32413">MEDHTDDNKIIESNIQQENLEYHFNFANTPWDDRSKKSKAGILILLISIFVVTMALVVNSFIMHYKGFKFVKIYNNSIELSCFRVKMDDYPYVARIHSVATQQLLCLGAVVSRSTVVTNGVCAKSGPIRMFLGSISNPRCKKGFSVDVIDSVHHDGVISKRLVLLSSYESIEFCSEVIKIGKNLNWSGKVHILGRPIAVGRTLSLQHANLAGKNFGSRRLNKHVDSNSTICVKDIVRCPVRAGDLLLQNDKLFGFSSTSVQRDKVACFADLNIVKQDLKEADEEISTDID</sequence>
<dbReference type="GO" id="GO:0004252">
    <property type="term" value="F:serine-type endopeptidase activity"/>
    <property type="evidence" value="ECO:0007669"/>
    <property type="project" value="InterPro"/>
</dbReference>
<dbReference type="InterPro" id="IPR009003">
    <property type="entry name" value="Peptidase_S1_PA"/>
</dbReference>
<feature type="domain" description="Peptidase S1" evidence="2">
    <location>
        <begin position="88"/>
        <end position="180"/>
    </location>
</feature>
<dbReference type="SUPFAM" id="SSF50494">
    <property type="entry name" value="Trypsin-like serine proteases"/>
    <property type="match status" value="1"/>
</dbReference>
<dbReference type="EMBL" id="NWSH01000076">
    <property type="protein sequence ID" value="PCG79872.1"/>
    <property type="molecule type" value="Genomic_DNA"/>
</dbReference>
<comment type="caution">
    <text evidence="3">The sequence shown here is derived from an EMBL/GenBank/DDBJ whole genome shotgun (WGS) entry which is preliminary data.</text>
</comment>
<keyword evidence="1" id="KW-0812">Transmembrane</keyword>
<gene>
    <name evidence="3" type="ORF">B5V51_13339</name>
</gene>
<proteinExistence type="predicted"/>
<name>A0A2A4K883_HELVI</name>
<keyword evidence="1" id="KW-1133">Transmembrane helix</keyword>
<feature type="transmembrane region" description="Helical" evidence="1">
    <location>
        <begin position="40"/>
        <end position="62"/>
    </location>
</feature>
<evidence type="ECO:0000313" key="3">
    <source>
        <dbReference type="EMBL" id="PCG79872.1"/>
    </source>
</evidence>
<evidence type="ECO:0000256" key="1">
    <source>
        <dbReference type="SAM" id="Phobius"/>
    </source>
</evidence>
<accession>A0A2A4K883</accession>
<dbReference type="Pfam" id="PF00089">
    <property type="entry name" value="Trypsin"/>
    <property type="match status" value="1"/>
</dbReference>
<protein>
    <recommendedName>
        <fullName evidence="2">Peptidase S1 domain-containing protein</fullName>
    </recommendedName>
</protein>
<keyword evidence="1" id="KW-0472">Membrane</keyword>
<organism evidence="3">
    <name type="scientific">Heliothis virescens</name>
    <name type="common">Tobacco budworm moth</name>
    <dbReference type="NCBI Taxonomy" id="7102"/>
    <lineage>
        <taxon>Eukaryota</taxon>
        <taxon>Metazoa</taxon>
        <taxon>Ecdysozoa</taxon>
        <taxon>Arthropoda</taxon>
        <taxon>Hexapoda</taxon>
        <taxon>Insecta</taxon>
        <taxon>Pterygota</taxon>
        <taxon>Neoptera</taxon>
        <taxon>Endopterygota</taxon>
        <taxon>Lepidoptera</taxon>
        <taxon>Glossata</taxon>
        <taxon>Ditrysia</taxon>
        <taxon>Noctuoidea</taxon>
        <taxon>Noctuidae</taxon>
        <taxon>Heliothinae</taxon>
        <taxon>Heliothis</taxon>
    </lineage>
</organism>
<dbReference type="AlphaFoldDB" id="A0A2A4K883"/>